<dbReference type="InterPro" id="IPR045590">
    <property type="entry name" value="DUF6463"/>
</dbReference>
<dbReference type="Pfam" id="PF20064">
    <property type="entry name" value="DUF6463"/>
    <property type="match status" value="1"/>
</dbReference>
<evidence type="ECO:0000256" key="1">
    <source>
        <dbReference type="SAM" id="Phobius"/>
    </source>
</evidence>
<dbReference type="Proteomes" id="UP000636505">
    <property type="component" value="Unassembled WGS sequence"/>
</dbReference>
<reference evidence="2" key="1">
    <citation type="submission" date="2020-10" db="EMBL/GenBank/DDBJ databases">
        <authorList>
            <person name="Castelo-Branco R."/>
            <person name="Eusebio N."/>
            <person name="Adriana R."/>
            <person name="Vieira A."/>
            <person name="Brugerolle De Fraissinette N."/>
            <person name="Rezende De Castro R."/>
            <person name="Schneider M.P."/>
            <person name="Vasconcelos V."/>
            <person name="Leao P.N."/>
        </authorList>
    </citation>
    <scope>NUCLEOTIDE SEQUENCE</scope>
    <source>
        <strain evidence="2">LEGE 07310</strain>
    </source>
</reference>
<evidence type="ECO:0000313" key="3">
    <source>
        <dbReference type="Proteomes" id="UP000636505"/>
    </source>
</evidence>
<dbReference type="RefSeq" id="WP_193909676.1">
    <property type="nucleotide sequence ID" value="NZ_JADEXG010000047.1"/>
</dbReference>
<protein>
    <submittedName>
        <fullName evidence="2">Uncharacterized protein</fullName>
    </submittedName>
</protein>
<feature type="transmembrane region" description="Helical" evidence="1">
    <location>
        <begin position="52"/>
        <end position="74"/>
    </location>
</feature>
<sequence>MSKISGTALIAIGLLHSLLALLMPGIFGFSDIWQDIAAAGVVDAASPESLRIWGYYWLLMPGFLLIPFGLLCYWIEHQLDLPLPSFVGWGLLAIALFGIVLDIDTGFWLVLVVAINAIVASRLKQKIV</sequence>
<proteinExistence type="predicted"/>
<feature type="transmembrane region" description="Helical" evidence="1">
    <location>
        <begin position="106"/>
        <end position="123"/>
    </location>
</feature>
<dbReference type="AlphaFoldDB" id="A0A8J7AR73"/>
<name>A0A8J7AR73_9CYAN</name>
<keyword evidence="3" id="KW-1185">Reference proteome</keyword>
<keyword evidence="1" id="KW-1133">Transmembrane helix</keyword>
<feature type="transmembrane region" description="Helical" evidence="1">
    <location>
        <begin position="81"/>
        <end position="100"/>
    </location>
</feature>
<keyword evidence="1" id="KW-0472">Membrane</keyword>
<gene>
    <name evidence="2" type="ORF">IQ241_17590</name>
</gene>
<evidence type="ECO:0000313" key="2">
    <source>
        <dbReference type="EMBL" id="MBE9079089.1"/>
    </source>
</evidence>
<comment type="caution">
    <text evidence="2">The sequence shown here is derived from an EMBL/GenBank/DDBJ whole genome shotgun (WGS) entry which is preliminary data.</text>
</comment>
<keyword evidence="1" id="KW-0812">Transmembrane</keyword>
<accession>A0A8J7AR73</accession>
<organism evidence="2 3">
    <name type="scientific">Vasconcelosia minhoensis LEGE 07310</name>
    <dbReference type="NCBI Taxonomy" id="915328"/>
    <lineage>
        <taxon>Bacteria</taxon>
        <taxon>Bacillati</taxon>
        <taxon>Cyanobacteriota</taxon>
        <taxon>Cyanophyceae</taxon>
        <taxon>Nodosilineales</taxon>
        <taxon>Cymatolegaceae</taxon>
        <taxon>Vasconcelosia</taxon>
        <taxon>Vasconcelosia minhoensis</taxon>
    </lineage>
</organism>
<dbReference type="EMBL" id="JADEXG010000047">
    <property type="protein sequence ID" value="MBE9079089.1"/>
    <property type="molecule type" value="Genomic_DNA"/>
</dbReference>